<dbReference type="Pfam" id="PF01578">
    <property type="entry name" value="Cytochrom_C_asm"/>
    <property type="match status" value="1"/>
</dbReference>
<feature type="transmembrane region" description="Helical" evidence="5">
    <location>
        <begin position="12"/>
        <end position="31"/>
    </location>
</feature>
<feature type="transmembrane region" description="Helical" evidence="5">
    <location>
        <begin position="184"/>
        <end position="209"/>
    </location>
</feature>
<gene>
    <name evidence="7" type="ORF">OEV82_00125</name>
</gene>
<protein>
    <submittedName>
        <fullName evidence="7">Cytochrome c biogenesis protein</fullName>
    </submittedName>
</protein>
<dbReference type="PANTHER" id="PTHR30071:SF15">
    <property type="entry name" value="PROTEIN HEMX"/>
    <property type="match status" value="1"/>
</dbReference>
<dbReference type="PANTHER" id="PTHR30071">
    <property type="entry name" value="HEME EXPORTER PROTEIN C"/>
    <property type="match status" value="1"/>
</dbReference>
<feature type="transmembrane region" description="Helical" evidence="5">
    <location>
        <begin position="133"/>
        <end position="163"/>
    </location>
</feature>
<proteinExistence type="predicted"/>
<dbReference type="InterPro" id="IPR045062">
    <property type="entry name" value="Cyt_c_biogenesis_CcsA/CcmC"/>
</dbReference>
<evidence type="ECO:0000313" key="7">
    <source>
        <dbReference type="EMBL" id="MCU9592856.1"/>
    </source>
</evidence>
<accession>A0ABT2WBL3</accession>
<keyword evidence="3 5" id="KW-1133">Transmembrane helix</keyword>
<comment type="caution">
    <text evidence="7">The sequence shown here is derived from an EMBL/GenBank/DDBJ whole genome shotgun (WGS) entry which is preliminary data.</text>
</comment>
<dbReference type="Proteomes" id="UP001208656">
    <property type="component" value="Unassembled WGS sequence"/>
</dbReference>
<feature type="domain" description="Cytochrome c assembly protein" evidence="6">
    <location>
        <begin position="67"/>
        <end position="267"/>
    </location>
</feature>
<feature type="transmembrane region" description="Helical" evidence="5">
    <location>
        <begin position="221"/>
        <end position="237"/>
    </location>
</feature>
<evidence type="ECO:0000259" key="6">
    <source>
        <dbReference type="Pfam" id="PF01578"/>
    </source>
</evidence>
<organism evidence="7 8">
    <name type="scientific">Pallidibacillus thermolactis</name>
    <dbReference type="NCBI Taxonomy" id="251051"/>
    <lineage>
        <taxon>Bacteria</taxon>
        <taxon>Bacillati</taxon>
        <taxon>Bacillota</taxon>
        <taxon>Bacilli</taxon>
        <taxon>Bacillales</taxon>
        <taxon>Bacillaceae</taxon>
        <taxon>Pallidibacillus</taxon>
    </lineage>
</organism>
<reference evidence="7 8" key="1">
    <citation type="submission" date="2022-10" db="EMBL/GenBank/DDBJ databases">
        <title>Description of Fervidibacillus gen. nov. in the family Fervidibacillaceae fam. nov. with two species, Fervidibacillus albus sp. nov., and Fervidibacillus halotolerans sp. nov., isolated from tidal flat sediments.</title>
        <authorList>
            <person name="Kwon K.K."/>
            <person name="Yang S.-H."/>
        </authorList>
    </citation>
    <scope>NUCLEOTIDE SEQUENCE [LARGE SCALE GENOMIC DNA]</scope>
    <source>
        <strain evidence="7 8">DSM 23332</strain>
    </source>
</reference>
<keyword evidence="2 5" id="KW-0812">Transmembrane</keyword>
<keyword evidence="4 5" id="KW-0472">Membrane</keyword>
<dbReference type="EMBL" id="JAOUSE010000001">
    <property type="protein sequence ID" value="MCU9592856.1"/>
    <property type="molecule type" value="Genomic_DNA"/>
</dbReference>
<keyword evidence="8" id="KW-1185">Reference proteome</keyword>
<evidence type="ECO:0000313" key="8">
    <source>
        <dbReference type="Proteomes" id="UP001208656"/>
    </source>
</evidence>
<evidence type="ECO:0000256" key="2">
    <source>
        <dbReference type="ARBA" id="ARBA00022692"/>
    </source>
</evidence>
<dbReference type="InterPro" id="IPR002541">
    <property type="entry name" value="Cyt_c_assembly"/>
</dbReference>
<feature type="transmembrane region" description="Helical" evidence="5">
    <location>
        <begin position="38"/>
        <end position="59"/>
    </location>
</feature>
<evidence type="ECO:0000256" key="5">
    <source>
        <dbReference type="SAM" id="Phobius"/>
    </source>
</evidence>
<comment type="subcellular location">
    <subcellularLocation>
        <location evidence="1">Membrane</location>
        <topology evidence="1">Multi-pass membrane protein</topology>
    </subcellularLocation>
</comment>
<feature type="transmembrane region" description="Helical" evidence="5">
    <location>
        <begin position="249"/>
        <end position="269"/>
    </location>
</feature>
<sequence length="274" mass="32431">MTEYLLARMQEGMVLLYAFSLIFFYMDFLLNNRKAKKAAFWLLYVIWLVQTILVVDFYIRTARLPLLSLEQGLYFYSWLLITFSILINRYWKVEFIAFFTNLLGFIIVVIYTFAPFQWEESAVSARLISELLIIHIVITIFAYVIFSLSCIFSLLYLLQYQLLKKKRWGKRLIRINDLSKLEQYAYLLNSIGLPTFSVGIILGLQWAFIKIPTLHIFDAKIIGSFFIVFIYSMLVYFRLRKNMAGKRLAFYNISAFLVVLINFFLSGNFSTFHF</sequence>
<evidence type="ECO:0000256" key="1">
    <source>
        <dbReference type="ARBA" id="ARBA00004141"/>
    </source>
</evidence>
<name>A0ABT2WBL3_9BACI</name>
<evidence type="ECO:0000256" key="4">
    <source>
        <dbReference type="ARBA" id="ARBA00023136"/>
    </source>
</evidence>
<dbReference type="RefSeq" id="WP_173658028.1">
    <property type="nucleotide sequence ID" value="NZ_JAOUSE010000001.1"/>
</dbReference>
<feature type="transmembrane region" description="Helical" evidence="5">
    <location>
        <begin position="71"/>
        <end position="88"/>
    </location>
</feature>
<feature type="transmembrane region" description="Helical" evidence="5">
    <location>
        <begin position="95"/>
        <end position="113"/>
    </location>
</feature>
<evidence type="ECO:0000256" key="3">
    <source>
        <dbReference type="ARBA" id="ARBA00022989"/>
    </source>
</evidence>